<dbReference type="InParanoid" id="A0A0D0DRH4"/>
<dbReference type="EMBL" id="KN825032">
    <property type="protein sequence ID" value="KIK95618.1"/>
    <property type="molecule type" value="Genomic_DNA"/>
</dbReference>
<reference evidence="2 3" key="1">
    <citation type="submission" date="2014-04" db="EMBL/GenBank/DDBJ databases">
        <authorList>
            <consortium name="DOE Joint Genome Institute"/>
            <person name="Kuo A."/>
            <person name="Kohler A."/>
            <person name="Jargeat P."/>
            <person name="Nagy L.G."/>
            <person name="Floudas D."/>
            <person name="Copeland A."/>
            <person name="Barry K.W."/>
            <person name="Cichocki N."/>
            <person name="Veneault-Fourrey C."/>
            <person name="LaButti K."/>
            <person name="Lindquist E.A."/>
            <person name="Lipzen A."/>
            <person name="Lundell T."/>
            <person name="Morin E."/>
            <person name="Murat C."/>
            <person name="Sun H."/>
            <person name="Tunlid A."/>
            <person name="Henrissat B."/>
            <person name="Grigoriev I.V."/>
            <person name="Hibbett D.S."/>
            <person name="Martin F."/>
            <person name="Nordberg H.P."/>
            <person name="Cantor M.N."/>
            <person name="Hua S.X."/>
        </authorList>
    </citation>
    <scope>NUCLEOTIDE SEQUENCE [LARGE SCALE GENOMIC DNA]</scope>
    <source>
        <strain evidence="2 3">Ve08.2h10</strain>
    </source>
</reference>
<keyword evidence="1" id="KW-0812">Transmembrane</keyword>
<dbReference type="AlphaFoldDB" id="A0A0D0DRH4"/>
<organism evidence="2 3">
    <name type="scientific">Paxillus rubicundulus Ve08.2h10</name>
    <dbReference type="NCBI Taxonomy" id="930991"/>
    <lineage>
        <taxon>Eukaryota</taxon>
        <taxon>Fungi</taxon>
        <taxon>Dikarya</taxon>
        <taxon>Basidiomycota</taxon>
        <taxon>Agaricomycotina</taxon>
        <taxon>Agaricomycetes</taxon>
        <taxon>Agaricomycetidae</taxon>
        <taxon>Boletales</taxon>
        <taxon>Paxilineae</taxon>
        <taxon>Paxillaceae</taxon>
        <taxon>Paxillus</taxon>
    </lineage>
</organism>
<dbReference type="HOGENOM" id="CLU_2942435_0_0_1"/>
<sequence length="60" mass="7162">MCWLCLVTIYDIFFYLVLYHPLLCFHVQIGLCCRFSLCTPWFPAHALISFPTMIRLKNTF</sequence>
<keyword evidence="1" id="KW-0472">Membrane</keyword>
<reference evidence="3" key="2">
    <citation type="submission" date="2015-01" db="EMBL/GenBank/DDBJ databases">
        <title>Evolutionary Origins and Diversification of the Mycorrhizal Mutualists.</title>
        <authorList>
            <consortium name="DOE Joint Genome Institute"/>
            <consortium name="Mycorrhizal Genomics Consortium"/>
            <person name="Kohler A."/>
            <person name="Kuo A."/>
            <person name="Nagy L.G."/>
            <person name="Floudas D."/>
            <person name="Copeland A."/>
            <person name="Barry K.W."/>
            <person name="Cichocki N."/>
            <person name="Veneault-Fourrey C."/>
            <person name="LaButti K."/>
            <person name="Lindquist E.A."/>
            <person name="Lipzen A."/>
            <person name="Lundell T."/>
            <person name="Morin E."/>
            <person name="Murat C."/>
            <person name="Riley R."/>
            <person name="Ohm R."/>
            <person name="Sun H."/>
            <person name="Tunlid A."/>
            <person name="Henrissat B."/>
            <person name="Grigoriev I.V."/>
            <person name="Hibbett D.S."/>
            <person name="Martin F."/>
        </authorList>
    </citation>
    <scope>NUCLEOTIDE SEQUENCE [LARGE SCALE GENOMIC DNA]</scope>
    <source>
        <strain evidence="3">Ve08.2h10</strain>
    </source>
</reference>
<evidence type="ECO:0000313" key="2">
    <source>
        <dbReference type="EMBL" id="KIK95618.1"/>
    </source>
</evidence>
<accession>A0A0D0DRH4</accession>
<protein>
    <submittedName>
        <fullName evidence="2">Uncharacterized protein</fullName>
    </submittedName>
</protein>
<name>A0A0D0DRH4_9AGAM</name>
<evidence type="ECO:0000313" key="3">
    <source>
        <dbReference type="Proteomes" id="UP000054538"/>
    </source>
</evidence>
<feature type="transmembrane region" description="Helical" evidence="1">
    <location>
        <begin position="12"/>
        <end position="31"/>
    </location>
</feature>
<keyword evidence="3" id="KW-1185">Reference proteome</keyword>
<keyword evidence="1" id="KW-1133">Transmembrane helix</keyword>
<gene>
    <name evidence="2" type="ORF">PAXRUDRAFT_373090</name>
</gene>
<proteinExistence type="predicted"/>
<dbReference type="Proteomes" id="UP000054538">
    <property type="component" value="Unassembled WGS sequence"/>
</dbReference>
<evidence type="ECO:0000256" key="1">
    <source>
        <dbReference type="SAM" id="Phobius"/>
    </source>
</evidence>